<evidence type="ECO:0000259" key="2">
    <source>
        <dbReference type="Pfam" id="PF09331"/>
    </source>
</evidence>
<accession>A0ABQ7UT83</accession>
<dbReference type="PANTHER" id="PTHR48302:SF2">
    <property type="entry name" value="DUF1985 DOMAIN-CONTAINING PROTEIN"/>
    <property type="match status" value="1"/>
</dbReference>
<feature type="domain" description="DUF1985" evidence="2">
    <location>
        <begin position="82"/>
        <end position="202"/>
    </location>
</feature>
<dbReference type="Proteomes" id="UP000826656">
    <property type="component" value="Unassembled WGS sequence"/>
</dbReference>
<comment type="caution">
    <text evidence="3">The sequence shown here is derived from an EMBL/GenBank/DDBJ whole genome shotgun (WGS) entry which is preliminary data.</text>
</comment>
<proteinExistence type="predicted"/>
<keyword evidence="4" id="KW-1185">Reference proteome</keyword>
<dbReference type="Pfam" id="PF09331">
    <property type="entry name" value="DUF1985"/>
    <property type="match status" value="1"/>
</dbReference>
<gene>
    <name evidence="3" type="ORF">KY290_024704</name>
</gene>
<evidence type="ECO:0000313" key="3">
    <source>
        <dbReference type="EMBL" id="KAH0754434.1"/>
    </source>
</evidence>
<name>A0ABQ7UT83_SOLTU</name>
<reference evidence="3 4" key="1">
    <citation type="journal article" date="2021" name="bioRxiv">
        <title>Chromosome-scale and haplotype-resolved genome assembly of a tetraploid potato cultivar.</title>
        <authorList>
            <person name="Sun H."/>
            <person name="Jiao W.-B."/>
            <person name="Krause K."/>
            <person name="Campoy J.A."/>
            <person name="Goel M."/>
            <person name="Folz-Donahue K."/>
            <person name="Kukat C."/>
            <person name="Huettel B."/>
            <person name="Schneeberger K."/>
        </authorList>
    </citation>
    <scope>NUCLEOTIDE SEQUENCE [LARGE SCALE GENOMIC DNA]</scope>
    <source>
        <strain evidence="3">SolTubOtavaFocal</strain>
        <tissue evidence="3">Leaves</tissue>
    </source>
</reference>
<feature type="region of interest" description="Disordered" evidence="1">
    <location>
        <begin position="332"/>
        <end position="369"/>
    </location>
</feature>
<feature type="compositionally biased region" description="Polar residues" evidence="1">
    <location>
        <begin position="354"/>
        <end position="369"/>
    </location>
</feature>
<dbReference type="PANTHER" id="PTHR48302">
    <property type="entry name" value="ULP1 PROTEASE FAMILY, C-TERMINAL CATALYTIC DOMAIN CONTAINING PROTEIN"/>
    <property type="match status" value="1"/>
</dbReference>
<feature type="region of interest" description="Disordered" evidence="1">
    <location>
        <begin position="303"/>
        <end position="322"/>
    </location>
</feature>
<protein>
    <recommendedName>
        <fullName evidence="2">DUF1985 domain-containing protein</fullName>
    </recommendedName>
</protein>
<evidence type="ECO:0000256" key="1">
    <source>
        <dbReference type="SAM" id="MobiDB-lite"/>
    </source>
</evidence>
<sequence length="762" mass="86377">MKYVIKHIPKQPLKFGPTYNSNFKENLELSIKDEGMNMFKDTTFGQYLNIPKCHYQGQITKCLYLLEVEHDNLDKEIHIRHAKGNVLQFSIREFAIITGLKCIKNVKDFTYPISKISRLVQRYFPSPNYNVNKGRLVDRFELGIWDSSDDALQMVILYFIHTFVFSQLSDAPIPIEDFFMVEDGSYKQFPRGQLAFTKLMKSFRKEYKPDKQMYRLKGFPYALNIWVYECASAMHNEITVRERNGIPRVCNWKVVGAKPKYEMFMENIFTENDCSNVQPTQEELESLDLPNNSHVPLNRSATSVANQEEVQPDDVSGFEEFSSKPPKQLLRRCTRVSTTGSTPPPKRRKVAHPTKNNVPKTTPDVQKNQPFQTPISQPLKFDNVSSVHLNTVPRRTSSDNARLEDLEGHIKSYVDQKIGALEALIIKNHSELMKAVAAKDNKSDKDIGGIFMPHIVDDSADKGNVDLESASDQLFQQPISPIQMDFATVDHDGDASAVEVEQRLVNEENVAKIEEPSTKDFATVDHDVDANDVEVEQRHVNEENVAKIDEASIKDQTMEDSTNVIPTIHHSDVQIEEFVHNKKVEDKVHKVTQLHTKVLSCDKVVADSIKQDSKRHASNLDSSKAASIPFGTETVIDAIVYKLPNEPINVAPLSVIIPPQLTNSDDFLSDSQLPTQLPIKESAHNLDTKTPGPCNIIPSKILQPHYVNTFGSSDKGKGKIYDDIRPYTPFEGCGITYQVSSLLMQEYSQWIQKGLLKTHANK</sequence>
<evidence type="ECO:0000313" key="4">
    <source>
        <dbReference type="Proteomes" id="UP000826656"/>
    </source>
</evidence>
<organism evidence="3 4">
    <name type="scientific">Solanum tuberosum</name>
    <name type="common">Potato</name>
    <dbReference type="NCBI Taxonomy" id="4113"/>
    <lineage>
        <taxon>Eukaryota</taxon>
        <taxon>Viridiplantae</taxon>
        <taxon>Streptophyta</taxon>
        <taxon>Embryophyta</taxon>
        <taxon>Tracheophyta</taxon>
        <taxon>Spermatophyta</taxon>
        <taxon>Magnoliopsida</taxon>
        <taxon>eudicotyledons</taxon>
        <taxon>Gunneridae</taxon>
        <taxon>Pentapetalae</taxon>
        <taxon>asterids</taxon>
        <taxon>lamiids</taxon>
        <taxon>Solanales</taxon>
        <taxon>Solanaceae</taxon>
        <taxon>Solanoideae</taxon>
        <taxon>Solaneae</taxon>
        <taxon>Solanum</taxon>
    </lineage>
</organism>
<dbReference type="EMBL" id="JAIVGD010000018">
    <property type="protein sequence ID" value="KAH0754434.1"/>
    <property type="molecule type" value="Genomic_DNA"/>
</dbReference>
<dbReference type="InterPro" id="IPR015410">
    <property type="entry name" value="DUF1985"/>
</dbReference>